<comment type="caution">
    <text evidence="1">The sequence shown here is derived from an EMBL/GenBank/DDBJ whole genome shotgun (WGS) entry which is preliminary data.</text>
</comment>
<dbReference type="EMBL" id="BART01035696">
    <property type="protein sequence ID" value="GAH16683.1"/>
    <property type="molecule type" value="Genomic_DNA"/>
</dbReference>
<name>X1F7A9_9ZZZZ</name>
<reference evidence="1" key="1">
    <citation type="journal article" date="2014" name="Front. Microbiol.">
        <title>High frequency of phylogenetically diverse reductive dehalogenase-homologous genes in deep subseafloor sedimentary metagenomes.</title>
        <authorList>
            <person name="Kawai M."/>
            <person name="Futagami T."/>
            <person name="Toyoda A."/>
            <person name="Takaki Y."/>
            <person name="Nishi S."/>
            <person name="Hori S."/>
            <person name="Arai W."/>
            <person name="Tsubouchi T."/>
            <person name="Morono Y."/>
            <person name="Uchiyama I."/>
            <person name="Ito T."/>
            <person name="Fujiyama A."/>
            <person name="Inagaki F."/>
            <person name="Takami H."/>
        </authorList>
    </citation>
    <scope>NUCLEOTIDE SEQUENCE</scope>
    <source>
        <strain evidence="1">Expedition CK06-06</strain>
    </source>
</reference>
<sequence>MAYVTTNNSPKIRNRYLNLIEEVVFEESKRFDCYVYIPIEFQLVLDNVRPLDISYQKEVDNTFIQLF</sequence>
<organism evidence="1">
    <name type="scientific">marine sediment metagenome</name>
    <dbReference type="NCBI Taxonomy" id="412755"/>
    <lineage>
        <taxon>unclassified sequences</taxon>
        <taxon>metagenomes</taxon>
        <taxon>ecological metagenomes</taxon>
    </lineage>
</organism>
<dbReference type="AlphaFoldDB" id="X1F7A9"/>
<gene>
    <name evidence="1" type="ORF">S01H4_60511</name>
</gene>
<evidence type="ECO:0000313" key="1">
    <source>
        <dbReference type="EMBL" id="GAH16683.1"/>
    </source>
</evidence>
<proteinExistence type="predicted"/>
<protein>
    <submittedName>
        <fullName evidence="1">Uncharacterized protein</fullName>
    </submittedName>
</protein>
<accession>X1F7A9</accession>
<feature type="non-terminal residue" evidence="1">
    <location>
        <position position="67"/>
    </location>
</feature>